<keyword evidence="4" id="KW-1185">Reference proteome</keyword>
<proteinExistence type="predicted"/>
<evidence type="ECO:0000256" key="1">
    <source>
        <dbReference type="SAM" id="MobiDB-lite"/>
    </source>
</evidence>
<name>B6QQL2_TALMQ</name>
<evidence type="ECO:0000313" key="3">
    <source>
        <dbReference type="EMBL" id="EEA20396.1"/>
    </source>
</evidence>
<dbReference type="VEuPathDB" id="FungiDB:PMAA_042410"/>
<evidence type="ECO:0000259" key="2">
    <source>
        <dbReference type="Pfam" id="PF25482"/>
    </source>
</evidence>
<dbReference type="HOGENOM" id="CLU_652426_0_0_1"/>
<dbReference type="STRING" id="441960.B6QQL2"/>
<feature type="compositionally biased region" description="Polar residues" evidence="1">
    <location>
        <begin position="31"/>
        <end position="46"/>
    </location>
</feature>
<dbReference type="InterPro" id="IPR057227">
    <property type="entry name" value="DUF7905"/>
</dbReference>
<dbReference type="Proteomes" id="UP000001294">
    <property type="component" value="Unassembled WGS sequence"/>
</dbReference>
<dbReference type="EMBL" id="DS995904">
    <property type="protein sequence ID" value="EEA20396.1"/>
    <property type="molecule type" value="Genomic_DNA"/>
</dbReference>
<sequence length="468" mass="52930">MAARNRRESKLRKPASKNVIRNSKNRHRQDQSTNYRDNPGISNRRNNTKLYLLGSPCPGRYIQSILLTTTPEETKEAEVKFVTSEIQLTGLLIDNAELWSTNTTRLLVALQESFQRVPSFRGISQMRVTLGSFSFEQYRWPNDPQNGYSVDEFDDMLSQPITRGHIKLGLPIDQLVDRISQASEIFILENGQSPISTARRSVKVEFPPQNKKSVHLEVNFQASGGHYEKVGSCWVESEFGMPPAESRPLLQAVMLNPERADLEFKIREKPILEPGQLDASMCDVQANIRFGPFGNDTVDFSLVAPARRHSMLPIDARIFRLLEKSTVQYPIRDTDYVLEIARYDVYYPKPNRHATDSTSYLDFNPPTSFGEAVLYGQSWDDGMNAIGRIQDTENFNFDSALGALFKLEGQETPRDALERFIMIATNVAGLWNSTGPQLMESIPRPLSTPCATMTKPMSVKEGILIDLD</sequence>
<organism evidence="3 4">
    <name type="scientific">Talaromyces marneffei (strain ATCC 18224 / CBS 334.59 / QM 7333)</name>
    <name type="common">Penicillium marneffei</name>
    <dbReference type="NCBI Taxonomy" id="441960"/>
    <lineage>
        <taxon>Eukaryota</taxon>
        <taxon>Fungi</taxon>
        <taxon>Dikarya</taxon>
        <taxon>Ascomycota</taxon>
        <taxon>Pezizomycotina</taxon>
        <taxon>Eurotiomycetes</taxon>
        <taxon>Eurotiomycetidae</taxon>
        <taxon>Eurotiales</taxon>
        <taxon>Trichocomaceae</taxon>
        <taxon>Talaromyces</taxon>
        <taxon>Talaromyces sect. Talaromyces</taxon>
    </lineage>
</organism>
<dbReference type="PhylomeDB" id="B6QQL2"/>
<feature type="domain" description="DUF7905" evidence="2">
    <location>
        <begin position="97"/>
        <end position="383"/>
    </location>
</feature>
<accession>B6QQL2</accession>
<reference evidence="4" key="1">
    <citation type="journal article" date="2015" name="Genome Announc.">
        <title>Genome sequence of the AIDS-associated pathogen Penicillium marneffei (ATCC18224) and its near taxonomic relative Talaromyces stipitatus (ATCC10500).</title>
        <authorList>
            <person name="Nierman W.C."/>
            <person name="Fedorova-Abrams N.D."/>
            <person name="Andrianopoulos A."/>
        </authorList>
    </citation>
    <scope>NUCLEOTIDE SEQUENCE [LARGE SCALE GENOMIC DNA]</scope>
    <source>
        <strain evidence="4">ATCC 18224 / CBS 334.59 / QM 7333</strain>
    </source>
</reference>
<gene>
    <name evidence="3" type="ORF">PMAA_042410</name>
</gene>
<dbReference type="OrthoDB" id="4739136at2759"/>
<protein>
    <recommendedName>
        <fullName evidence="2">DUF7905 domain-containing protein</fullName>
    </recommendedName>
</protein>
<feature type="region of interest" description="Disordered" evidence="1">
    <location>
        <begin position="1"/>
        <end position="46"/>
    </location>
</feature>
<evidence type="ECO:0000313" key="4">
    <source>
        <dbReference type="Proteomes" id="UP000001294"/>
    </source>
</evidence>
<dbReference type="AlphaFoldDB" id="B6QQL2"/>
<dbReference type="Pfam" id="PF25482">
    <property type="entry name" value="DUF7905"/>
    <property type="match status" value="1"/>
</dbReference>